<feature type="compositionally biased region" description="Low complexity" evidence="1">
    <location>
        <begin position="125"/>
        <end position="135"/>
    </location>
</feature>
<dbReference type="AlphaFoldDB" id="A0A811R5F3"/>
<gene>
    <name evidence="2" type="ORF">NCGR_LOCUS48582</name>
</gene>
<evidence type="ECO:0000256" key="1">
    <source>
        <dbReference type="SAM" id="MobiDB-lite"/>
    </source>
</evidence>
<dbReference type="Proteomes" id="UP000604825">
    <property type="component" value="Unassembled WGS sequence"/>
</dbReference>
<comment type="caution">
    <text evidence="2">The sequence shown here is derived from an EMBL/GenBank/DDBJ whole genome shotgun (WGS) entry which is preliminary data.</text>
</comment>
<dbReference type="PANTHER" id="PTHR44067">
    <property type="entry name" value="S-ADENOSYL-L-METHIONINE-DEPENDENT METHYLTRANSFERASE SUPERFAMILY PROTEIN-RELATED"/>
    <property type="match status" value="1"/>
</dbReference>
<dbReference type="InterPro" id="IPR053223">
    <property type="entry name" value="Prob_Methyltransferase"/>
</dbReference>
<organism evidence="2 3">
    <name type="scientific">Miscanthus lutarioriparius</name>
    <dbReference type="NCBI Taxonomy" id="422564"/>
    <lineage>
        <taxon>Eukaryota</taxon>
        <taxon>Viridiplantae</taxon>
        <taxon>Streptophyta</taxon>
        <taxon>Embryophyta</taxon>
        <taxon>Tracheophyta</taxon>
        <taxon>Spermatophyta</taxon>
        <taxon>Magnoliopsida</taxon>
        <taxon>Liliopsida</taxon>
        <taxon>Poales</taxon>
        <taxon>Poaceae</taxon>
        <taxon>PACMAD clade</taxon>
        <taxon>Panicoideae</taxon>
        <taxon>Andropogonodae</taxon>
        <taxon>Andropogoneae</taxon>
        <taxon>Saccharinae</taxon>
        <taxon>Miscanthus</taxon>
    </lineage>
</organism>
<proteinExistence type="predicted"/>
<evidence type="ECO:0000313" key="2">
    <source>
        <dbReference type="EMBL" id="CAD6265277.1"/>
    </source>
</evidence>
<sequence>MHHTSATPLMFLPPTPLRRRRLLGHRASLLHCLYKSKAIGPPPPSSTHRDGSVVLQADLNATQATLVAGRVNLVDLHAHVRTANELLQTLLQAMEDHGGRDLLMTPDCGWKRKPTTELSRSSPFASQGGRAARGRGVSVGYPRRCRCPEPRTTLPDTTIVWNAYACKNYLCLVAAAHGGGISGCNDGCFDPLRGWGNKNKANRWARDDDALSYSIDAVLRARPNGTVRIGLDLGGGSPSGTFTAWMLERARVTVLTAAINSGAPFDSFVVSRGLGPLHVTAAHRLPLFDGTMDIVHAGHDLGGGCSSRGLFGWTTLSQGHRQLNAMFTPMIDRVGFRKLCGTPAGERRRRSEKCNTLRVSFLLVDNCLRPKRNLANYGV</sequence>
<reference evidence="2" key="1">
    <citation type="submission" date="2020-10" db="EMBL/GenBank/DDBJ databases">
        <authorList>
            <person name="Han B."/>
            <person name="Lu T."/>
            <person name="Zhao Q."/>
            <person name="Huang X."/>
            <person name="Zhao Y."/>
        </authorList>
    </citation>
    <scope>NUCLEOTIDE SEQUENCE</scope>
</reference>
<dbReference type="EMBL" id="CAJGYO010000013">
    <property type="protein sequence ID" value="CAD6265277.1"/>
    <property type="molecule type" value="Genomic_DNA"/>
</dbReference>
<dbReference type="OrthoDB" id="2013972at2759"/>
<evidence type="ECO:0000313" key="3">
    <source>
        <dbReference type="Proteomes" id="UP000604825"/>
    </source>
</evidence>
<name>A0A811R5F3_9POAL</name>
<keyword evidence="3" id="KW-1185">Reference proteome</keyword>
<accession>A0A811R5F3</accession>
<dbReference type="PANTHER" id="PTHR44067:SF2">
    <property type="entry name" value="OS08G0113400 PROTEIN"/>
    <property type="match status" value="1"/>
</dbReference>
<feature type="region of interest" description="Disordered" evidence="1">
    <location>
        <begin position="113"/>
        <end position="135"/>
    </location>
</feature>
<protein>
    <submittedName>
        <fullName evidence="2">Uncharacterized protein</fullName>
    </submittedName>
</protein>